<dbReference type="InterPro" id="IPR011990">
    <property type="entry name" value="TPR-like_helical_dom_sf"/>
</dbReference>
<sequence length="1227" mass="135739">MEASITQLYTLYVTSADMSESFPDNESGELFAEIRLDQIVEQATEAVKQSKTVFWNDRVLLIGNYFSTMSLSIVQITSDPTTKGSCIGCVDIVLDALLARCADNQFTILEMRSVTRAVEAEQPIIGAIRVKLKELAGIVDLANGMDAMGASKLRRFQRFGNLLHLDNAISSQKRAVELMDDGHPDKPGYLSNLGTCQHTRFERLGDLSDLENAFSHIEKAVVLTDDGHPEEPMYLTNLGITQRSRFRHLGDLSDLANSISNIERATELIDDGHTDKPTCLSNLSISQEARFHRLGDLSDLEDAILNAENAAGLTDDGNSNKPRYLSSLATCQHTRFERLGDLSDLKNAVSNIERAIELTNDGHLKNPMHLMHLSIFQRTRFQSLGDISDLEMAISNMEEVALLMDDGHLGKPTYLLNLGIVQVTCFECLGGISDLQNAILNADKAVGLTNDRDPNKANYLSHLGRTLGTRFECLGDLSDLDDAISNSEMAVKLTDDSHLHKSRYLSNLGISQRRRFERLGNLSDLENAILNLEKAADLMHDDYLAKPGLLSNLGITQKTRFEILNNLSDLENAILNITKAVDLTDDIHTDKAKYLTNLGNCQDSRFEHAGNLSNLEDAILNKERAVELTDDGHLEKPIYLSSLGITRRTRFEHFGDLSDLGDSISNLRKAVELTDDDNPNKSHYFSNLGIIQYSHFQRFGEQADLGASVSSFKTGAQLKAAYPHHALFAARQWAETSHRHGDLLSALDGYRMALELLPKDKSENLGTLAATCAIQLGHFEEAVELLDLGRSVFWQQASLLRSDLEILSEEEPELAERFERIGQRLDAGNFSGSSVTIDIQNIGVNSREVLGKERHNLVNVWEGLVDEIRKLPKFKHFLKPIPFHQLRQAVTVGEVVIINVSQHGVDALIFGATRPVEHVPLPNIDLEVLAELSDEIVLQRPVVATEETQRRYTARYLKPAMRLIWDNILVPIFHKMKVPLTNGTTQPQRRIWWYPTGSLTFIPIHAAGPGKGAADVSQLIISSYVTTFGSLLQVHKRNRQHTMKGIKFLAVSQPNTSGLCPLPQSTLEIAKLVDVVCLAGCSHENILHLHGSDATDPQLGIKSAFALHDGNLELSKIASKTLSFGQFAFLSACHSAAGLMSLPGEAMHLAAGLQFAGFPSVIATMWGIHDEDAPKVANHAYKYLLRNGMEGLDPSDAAKALNHAVLCLREDPSVTVDRWAPFIHFGI</sequence>
<dbReference type="InterPro" id="IPR024983">
    <property type="entry name" value="CHAT_dom"/>
</dbReference>
<name>A0A0C3FS82_PILCF</name>
<evidence type="ECO:0000313" key="2">
    <source>
        <dbReference type="EMBL" id="KIM82041.1"/>
    </source>
</evidence>
<dbReference type="Proteomes" id="UP000054166">
    <property type="component" value="Unassembled WGS sequence"/>
</dbReference>
<reference evidence="2 3" key="1">
    <citation type="submission" date="2014-04" db="EMBL/GenBank/DDBJ databases">
        <authorList>
            <consortium name="DOE Joint Genome Institute"/>
            <person name="Kuo A."/>
            <person name="Tarkka M."/>
            <person name="Buscot F."/>
            <person name="Kohler A."/>
            <person name="Nagy L.G."/>
            <person name="Floudas D."/>
            <person name="Copeland A."/>
            <person name="Barry K.W."/>
            <person name="Cichocki N."/>
            <person name="Veneault-Fourrey C."/>
            <person name="LaButti K."/>
            <person name="Lindquist E.A."/>
            <person name="Lipzen A."/>
            <person name="Lundell T."/>
            <person name="Morin E."/>
            <person name="Murat C."/>
            <person name="Sun H."/>
            <person name="Tunlid A."/>
            <person name="Henrissat B."/>
            <person name="Grigoriev I.V."/>
            <person name="Hibbett D.S."/>
            <person name="Martin F."/>
            <person name="Nordberg H.P."/>
            <person name="Cantor M.N."/>
            <person name="Hua S.X."/>
        </authorList>
    </citation>
    <scope>NUCLEOTIDE SEQUENCE [LARGE SCALE GENOMIC DNA]</scope>
    <source>
        <strain evidence="2 3">F 1598</strain>
    </source>
</reference>
<accession>A0A0C3FS82</accession>
<dbReference type="PANTHER" id="PTHR19959">
    <property type="entry name" value="KINESIN LIGHT CHAIN"/>
    <property type="match status" value="1"/>
</dbReference>
<dbReference type="EMBL" id="KN832996">
    <property type="protein sequence ID" value="KIM82041.1"/>
    <property type="molecule type" value="Genomic_DNA"/>
</dbReference>
<dbReference type="Gene3D" id="1.25.40.10">
    <property type="entry name" value="Tetratricopeptide repeat domain"/>
    <property type="match status" value="3"/>
</dbReference>
<evidence type="ECO:0000313" key="3">
    <source>
        <dbReference type="Proteomes" id="UP000054166"/>
    </source>
</evidence>
<dbReference type="AlphaFoldDB" id="A0A0C3FS82"/>
<reference evidence="3" key="2">
    <citation type="submission" date="2015-01" db="EMBL/GenBank/DDBJ databases">
        <title>Evolutionary Origins and Diversification of the Mycorrhizal Mutualists.</title>
        <authorList>
            <consortium name="DOE Joint Genome Institute"/>
            <consortium name="Mycorrhizal Genomics Consortium"/>
            <person name="Kohler A."/>
            <person name="Kuo A."/>
            <person name="Nagy L.G."/>
            <person name="Floudas D."/>
            <person name="Copeland A."/>
            <person name="Barry K.W."/>
            <person name="Cichocki N."/>
            <person name="Veneault-Fourrey C."/>
            <person name="LaButti K."/>
            <person name="Lindquist E.A."/>
            <person name="Lipzen A."/>
            <person name="Lundell T."/>
            <person name="Morin E."/>
            <person name="Murat C."/>
            <person name="Riley R."/>
            <person name="Ohm R."/>
            <person name="Sun H."/>
            <person name="Tunlid A."/>
            <person name="Henrissat B."/>
            <person name="Grigoriev I.V."/>
            <person name="Hibbett D.S."/>
            <person name="Martin F."/>
        </authorList>
    </citation>
    <scope>NUCLEOTIDE SEQUENCE [LARGE SCALE GENOMIC DNA]</scope>
    <source>
        <strain evidence="3">F 1598</strain>
    </source>
</reference>
<proteinExistence type="predicted"/>
<evidence type="ECO:0000259" key="1">
    <source>
        <dbReference type="Pfam" id="PF12770"/>
    </source>
</evidence>
<dbReference type="SUPFAM" id="SSF81901">
    <property type="entry name" value="HCP-like"/>
    <property type="match status" value="2"/>
</dbReference>
<keyword evidence="3" id="KW-1185">Reference proteome</keyword>
<protein>
    <recommendedName>
        <fullName evidence="1">CHAT domain-containing protein</fullName>
    </recommendedName>
</protein>
<gene>
    <name evidence="2" type="ORF">PILCRDRAFT_8274</name>
</gene>
<dbReference type="PANTHER" id="PTHR19959:SF119">
    <property type="entry name" value="FUNGAL LIPASE-LIKE DOMAIN-CONTAINING PROTEIN"/>
    <property type="match status" value="1"/>
</dbReference>
<dbReference type="InParanoid" id="A0A0C3FS82"/>
<dbReference type="HOGENOM" id="CLU_001305_0_3_1"/>
<dbReference type="STRING" id="765440.A0A0C3FS82"/>
<feature type="domain" description="CHAT" evidence="1">
    <location>
        <begin position="1086"/>
        <end position="1226"/>
    </location>
</feature>
<organism evidence="2 3">
    <name type="scientific">Piloderma croceum (strain F 1598)</name>
    <dbReference type="NCBI Taxonomy" id="765440"/>
    <lineage>
        <taxon>Eukaryota</taxon>
        <taxon>Fungi</taxon>
        <taxon>Dikarya</taxon>
        <taxon>Basidiomycota</taxon>
        <taxon>Agaricomycotina</taxon>
        <taxon>Agaricomycetes</taxon>
        <taxon>Agaricomycetidae</taxon>
        <taxon>Atheliales</taxon>
        <taxon>Atheliaceae</taxon>
        <taxon>Piloderma</taxon>
    </lineage>
</organism>
<dbReference type="Pfam" id="PF12770">
    <property type="entry name" value="CHAT"/>
    <property type="match status" value="1"/>
</dbReference>
<dbReference type="OrthoDB" id="9991317at2759"/>